<dbReference type="EMBL" id="JAVRRJ010000003">
    <property type="protein sequence ID" value="KAK5086654.1"/>
    <property type="molecule type" value="Genomic_DNA"/>
</dbReference>
<protein>
    <recommendedName>
        <fullName evidence="2">NTF2-like domain-containing protein</fullName>
    </recommendedName>
</protein>
<keyword evidence="1" id="KW-0732">Signal</keyword>
<dbReference type="AlphaFoldDB" id="A0AAN7YHR5"/>
<feature type="signal peptide" evidence="1">
    <location>
        <begin position="1"/>
        <end position="18"/>
    </location>
</feature>
<evidence type="ECO:0000313" key="3">
    <source>
        <dbReference type="EMBL" id="KAK5086654.1"/>
    </source>
</evidence>
<comment type="caution">
    <text evidence="3">The sequence shown here is derived from an EMBL/GenBank/DDBJ whole genome shotgun (WGS) entry which is preliminary data.</text>
</comment>
<accession>A0AAN7YHR5</accession>
<name>A0AAN7YHR5_9EURO</name>
<sequence length="183" mass="19835">MQIKSLLIAAAAATTTLANPLLGLGQSTVPGYPWGLGSCLTRQQATWIVQQFKSVITNPNRDAAVKLASVLLDDSFSETSDSINVLAGHPQGSVTYDDKQTYLTGLRGAPPIPSMTDYDILAGCDSIYWFWLADGIGRDISPVKGFNRFRVNPKTGEVKTVEIEFNSIAWGRDIGWTCTPPPE</sequence>
<evidence type="ECO:0000313" key="4">
    <source>
        <dbReference type="Proteomes" id="UP001309876"/>
    </source>
</evidence>
<reference evidence="3 4" key="1">
    <citation type="submission" date="2023-08" db="EMBL/GenBank/DDBJ databases">
        <title>Black Yeasts Isolated from many extreme environments.</title>
        <authorList>
            <person name="Coleine C."/>
            <person name="Stajich J.E."/>
            <person name="Selbmann L."/>
        </authorList>
    </citation>
    <scope>NUCLEOTIDE SEQUENCE [LARGE SCALE GENOMIC DNA]</scope>
    <source>
        <strain evidence="3 4">CCFEE 5910</strain>
    </source>
</reference>
<dbReference type="Proteomes" id="UP001309876">
    <property type="component" value="Unassembled WGS sequence"/>
</dbReference>
<keyword evidence="4" id="KW-1185">Reference proteome</keyword>
<evidence type="ECO:0000256" key="1">
    <source>
        <dbReference type="SAM" id="SignalP"/>
    </source>
</evidence>
<evidence type="ECO:0000259" key="2">
    <source>
        <dbReference type="Pfam" id="PF26534"/>
    </source>
</evidence>
<gene>
    <name evidence="3" type="ORF">LTR05_003822</name>
</gene>
<proteinExistence type="predicted"/>
<organism evidence="3 4">
    <name type="scientific">Lithohypha guttulata</name>
    <dbReference type="NCBI Taxonomy" id="1690604"/>
    <lineage>
        <taxon>Eukaryota</taxon>
        <taxon>Fungi</taxon>
        <taxon>Dikarya</taxon>
        <taxon>Ascomycota</taxon>
        <taxon>Pezizomycotina</taxon>
        <taxon>Eurotiomycetes</taxon>
        <taxon>Chaetothyriomycetidae</taxon>
        <taxon>Chaetothyriales</taxon>
        <taxon>Trichomeriaceae</taxon>
        <taxon>Lithohypha</taxon>
    </lineage>
</organism>
<dbReference type="Pfam" id="PF26534">
    <property type="entry name" value="NTF2_7"/>
    <property type="match status" value="1"/>
</dbReference>
<feature type="chain" id="PRO_5043036198" description="NTF2-like domain-containing protein" evidence="1">
    <location>
        <begin position="19"/>
        <end position="183"/>
    </location>
</feature>
<feature type="domain" description="NTF2-like" evidence="2">
    <location>
        <begin position="39"/>
        <end position="176"/>
    </location>
</feature>
<dbReference type="InterPro" id="IPR058645">
    <property type="entry name" value="NTF2-like_dom_7"/>
</dbReference>